<dbReference type="InterPro" id="IPR016162">
    <property type="entry name" value="Ald_DH_N"/>
</dbReference>
<evidence type="ECO:0000256" key="4">
    <source>
        <dbReference type="ARBA" id="ARBA00022857"/>
    </source>
</evidence>
<name>A0ABN3V3V2_9PSEU</name>
<keyword evidence="2 7" id="KW-0028">Amino-acid biosynthesis</keyword>
<protein>
    <recommendedName>
        <fullName evidence="7">Gamma-glutamyl phosphate reductase</fullName>
        <shortName evidence="7">GPR</shortName>
        <ecNumber evidence="7">1.2.1.41</ecNumber>
    </recommendedName>
    <alternativeName>
        <fullName evidence="7">Glutamate-5-semialdehyde dehydrogenase</fullName>
    </alternativeName>
    <alternativeName>
        <fullName evidence="7">Glutamyl-gamma-semialdehyde dehydrogenase</fullName>
        <shortName evidence="7">GSA dehydrogenase</shortName>
    </alternativeName>
</protein>
<comment type="pathway">
    <text evidence="1 7">Amino-acid biosynthesis; L-proline biosynthesis; L-glutamate 5-semialdehyde from L-glutamate: step 2/2.</text>
</comment>
<keyword evidence="10" id="KW-1185">Reference proteome</keyword>
<dbReference type="InterPro" id="IPR012134">
    <property type="entry name" value="Glu-5-SA_DH"/>
</dbReference>
<evidence type="ECO:0000256" key="3">
    <source>
        <dbReference type="ARBA" id="ARBA00022650"/>
    </source>
</evidence>
<comment type="caution">
    <text evidence="9">The sequence shown here is derived from an EMBL/GenBank/DDBJ whole genome shotgun (WGS) entry which is preliminary data.</text>
</comment>
<evidence type="ECO:0000256" key="5">
    <source>
        <dbReference type="ARBA" id="ARBA00023002"/>
    </source>
</evidence>
<comment type="similarity">
    <text evidence="7">Belongs to the gamma-glutamyl phosphate reductase family.</text>
</comment>
<evidence type="ECO:0000259" key="8">
    <source>
        <dbReference type="Pfam" id="PF00171"/>
    </source>
</evidence>
<dbReference type="EC" id="1.2.1.41" evidence="7"/>
<dbReference type="EMBL" id="BAAAUX010000003">
    <property type="protein sequence ID" value="GAA2776437.1"/>
    <property type="molecule type" value="Genomic_DNA"/>
</dbReference>
<sequence>MTTSTQNPTKAQGDELREQVLAAARRAREAAAELALATRDAKDALLHAMADALVRRAPEILAANERDVAAARESGMAEGLVDRLSLSTDRIAAMADGLRTVAGLPDPVGEVVRGQVLPNGLQLQQVRVPLGVVGIVYEGRPNVTADAAGLTLKSGNAVLLRGSSSAENSNAVLVSILSDVVAEHGLPADAVQLLPCHDRASVKHLITARGLVDVVIPRGGAGLISAVVEQATVPAIETGVGNCHVYVDAQADADTALRILLNSKARRVSVCNAAENLLVHADIADEFLPKALAELNSAGVTVHGDERVVAVGGPNVVPATEEDWDTEYLSADIAVAVVESLPAAVEHIRTHGSGHTEAIVTNDVRAARRFTAQVDAAAVMVNASTAFTDGGEFGMGAEIGISTQKLHARGPMGLPELTSTKWLAFGDGHVRGAGAPAPTSCPNA</sequence>
<evidence type="ECO:0000313" key="9">
    <source>
        <dbReference type="EMBL" id="GAA2776437.1"/>
    </source>
</evidence>
<dbReference type="Proteomes" id="UP001500979">
    <property type="component" value="Unassembled WGS sequence"/>
</dbReference>
<keyword evidence="3 7" id="KW-0641">Proline biosynthesis</keyword>
<dbReference type="InterPro" id="IPR020593">
    <property type="entry name" value="G-glutamylP_reductase_CS"/>
</dbReference>
<comment type="catalytic activity">
    <reaction evidence="6 7">
        <text>L-glutamate 5-semialdehyde + phosphate + NADP(+) = L-glutamyl 5-phosphate + NADPH + H(+)</text>
        <dbReference type="Rhea" id="RHEA:19541"/>
        <dbReference type="ChEBI" id="CHEBI:15378"/>
        <dbReference type="ChEBI" id="CHEBI:43474"/>
        <dbReference type="ChEBI" id="CHEBI:57783"/>
        <dbReference type="ChEBI" id="CHEBI:58066"/>
        <dbReference type="ChEBI" id="CHEBI:58274"/>
        <dbReference type="ChEBI" id="CHEBI:58349"/>
        <dbReference type="EC" id="1.2.1.41"/>
    </reaction>
</comment>
<dbReference type="CDD" id="cd07079">
    <property type="entry name" value="ALDH_F18-19_ProA-GPR"/>
    <property type="match status" value="1"/>
</dbReference>
<dbReference type="Pfam" id="PF00171">
    <property type="entry name" value="Aldedh"/>
    <property type="match status" value="1"/>
</dbReference>
<dbReference type="PANTHER" id="PTHR11063">
    <property type="entry name" value="GLUTAMATE SEMIALDEHYDE DEHYDROGENASE"/>
    <property type="match status" value="1"/>
</dbReference>
<dbReference type="InterPro" id="IPR000965">
    <property type="entry name" value="GPR_dom"/>
</dbReference>
<accession>A0ABN3V3V2</accession>
<keyword evidence="7" id="KW-0963">Cytoplasm</keyword>
<dbReference type="InterPro" id="IPR015590">
    <property type="entry name" value="Aldehyde_DH_dom"/>
</dbReference>
<dbReference type="NCBIfam" id="NF001221">
    <property type="entry name" value="PRK00197.1"/>
    <property type="match status" value="1"/>
</dbReference>
<dbReference type="PROSITE" id="PS01223">
    <property type="entry name" value="PROA"/>
    <property type="match status" value="1"/>
</dbReference>
<dbReference type="Gene3D" id="3.40.309.10">
    <property type="entry name" value="Aldehyde Dehydrogenase, Chain A, domain 2"/>
    <property type="match status" value="1"/>
</dbReference>
<evidence type="ECO:0000256" key="1">
    <source>
        <dbReference type="ARBA" id="ARBA00004985"/>
    </source>
</evidence>
<dbReference type="PANTHER" id="PTHR11063:SF8">
    <property type="entry name" value="DELTA-1-PYRROLINE-5-CARBOXYLATE SYNTHASE"/>
    <property type="match status" value="1"/>
</dbReference>
<dbReference type="Gene3D" id="3.40.605.10">
    <property type="entry name" value="Aldehyde Dehydrogenase, Chain A, domain 1"/>
    <property type="match status" value="1"/>
</dbReference>
<reference evidence="9 10" key="1">
    <citation type="journal article" date="2019" name="Int. J. Syst. Evol. Microbiol.">
        <title>The Global Catalogue of Microorganisms (GCM) 10K type strain sequencing project: providing services to taxonomists for standard genome sequencing and annotation.</title>
        <authorList>
            <consortium name="The Broad Institute Genomics Platform"/>
            <consortium name="The Broad Institute Genome Sequencing Center for Infectious Disease"/>
            <person name="Wu L."/>
            <person name="Ma J."/>
        </authorList>
    </citation>
    <scope>NUCLEOTIDE SEQUENCE [LARGE SCALE GENOMIC DNA]</scope>
    <source>
        <strain evidence="9 10">JCM 9383</strain>
    </source>
</reference>
<dbReference type="SUPFAM" id="SSF53720">
    <property type="entry name" value="ALDH-like"/>
    <property type="match status" value="1"/>
</dbReference>
<comment type="subcellular location">
    <subcellularLocation>
        <location evidence="7">Cytoplasm</location>
    </subcellularLocation>
</comment>
<evidence type="ECO:0000256" key="6">
    <source>
        <dbReference type="ARBA" id="ARBA00049024"/>
    </source>
</evidence>
<organism evidence="9 10">
    <name type="scientific">Saccharopolyspora taberi</name>
    <dbReference type="NCBI Taxonomy" id="60895"/>
    <lineage>
        <taxon>Bacteria</taxon>
        <taxon>Bacillati</taxon>
        <taxon>Actinomycetota</taxon>
        <taxon>Actinomycetes</taxon>
        <taxon>Pseudonocardiales</taxon>
        <taxon>Pseudonocardiaceae</taxon>
        <taxon>Saccharopolyspora</taxon>
    </lineage>
</organism>
<comment type="function">
    <text evidence="7">Catalyzes the NADPH-dependent reduction of L-glutamate 5-phosphate into L-glutamate 5-semialdehyde and phosphate. The product spontaneously undergoes cyclization to form 1-pyrroline-5-carboxylate.</text>
</comment>
<dbReference type="PIRSF" id="PIRSF000151">
    <property type="entry name" value="GPR"/>
    <property type="match status" value="1"/>
</dbReference>
<dbReference type="RefSeq" id="WP_344677790.1">
    <property type="nucleotide sequence ID" value="NZ_BAAAUX010000003.1"/>
</dbReference>
<feature type="domain" description="Aldehyde dehydrogenase" evidence="8">
    <location>
        <begin position="17"/>
        <end position="301"/>
    </location>
</feature>
<dbReference type="NCBIfam" id="TIGR00407">
    <property type="entry name" value="proA"/>
    <property type="match status" value="1"/>
</dbReference>
<evidence type="ECO:0000256" key="7">
    <source>
        <dbReference type="HAMAP-Rule" id="MF_00412"/>
    </source>
</evidence>
<gene>
    <name evidence="7" type="primary">proA</name>
    <name evidence="9" type="ORF">GCM10010470_06150</name>
</gene>
<dbReference type="InterPro" id="IPR016163">
    <property type="entry name" value="Ald_DH_C"/>
</dbReference>
<evidence type="ECO:0000313" key="10">
    <source>
        <dbReference type="Proteomes" id="UP001500979"/>
    </source>
</evidence>
<keyword evidence="4 7" id="KW-0521">NADP</keyword>
<keyword evidence="5 7" id="KW-0560">Oxidoreductase</keyword>
<dbReference type="InterPro" id="IPR016161">
    <property type="entry name" value="Ald_DH/histidinol_DH"/>
</dbReference>
<evidence type="ECO:0000256" key="2">
    <source>
        <dbReference type="ARBA" id="ARBA00022605"/>
    </source>
</evidence>
<proteinExistence type="inferred from homology"/>
<dbReference type="HAMAP" id="MF_00412">
    <property type="entry name" value="ProA"/>
    <property type="match status" value="1"/>
</dbReference>